<dbReference type="EMBL" id="JAUHHV010000008">
    <property type="protein sequence ID" value="KAK1415379.1"/>
    <property type="molecule type" value="Genomic_DNA"/>
</dbReference>
<reference evidence="1" key="1">
    <citation type="journal article" date="2023" name="bioRxiv">
        <title>Improved chromosome-level genome assembly for marigold (Tagetes erecta).</title>
        <authorList>
            <person name="Jiang F."/>
            <person name="Yuan L."/>
            <person name="Wang S."/>
            <person name="Wang H."/>
            <person name="Xu D."/>
            <person name="Wang A."/>
            <person name="Fan W."/>
        </authorList>
    </citation>
    <scope>NUCLEOTIDE SEQUENCE</scope>
    <source>
        <strain evidence="1">WSJ</strain>
        <tissue evidence="1">Leaf</tissue>
    </source>
</reference>
<name>A0AAD8K423_TARER</name>
<dbReference type="Proteomes" id="UP001229421">
    <property type="component" value="Unassembled WGS sequence"/>
</dbReference>
<proteinExistence type="predicted"/>
<comment type="caution">
    <text evidence="1">The sequence shown here is derived from an EMBL/GenBank/DDBJ whole genome shotgun (WGS) entry which is preliminary data.</text>
</comment>
<sequence length="142" mass="16025">MPPSLRFVTSNLVTRSMVRLCSTHATSSRFRSIIASYSTMPKHGSFLQVSIHIYLFDHSWPRSMSPEISSVSFEATMAAKERGLKLYTPKCEEGDYYDGVTVELFMPALDIKEMRACAEHNNLTCALNAVGLTMICFLIDRF</sequence>
<evidence type="ECO:0000313" key="1">
    <source>
        <dbReference type="EMBL" id="KAK1415379.1"/>
    </source>
</evidence>
<keyword evidence="2" id="KW-1185">Reference proteome</keyword>
<protein>
    <submittedName>
        <fullName evidence="1">Uncharacterized protein</fullName>
    </submittedName>
</protein>
<gene>
    <name evidence="1" type="ORF">QVD17_31160</name>
</gene>
<evidence type="ECO:0000313" key="2">
    <source>
        <dbReference type="Proteomes" id="UP001229421"/>
    </source>
</evidence>
<accession>A0AAD8K423</accession>
<dbReference type="AlphaFoldDB" id="A0AAD8K423"/>
<organism evidence="1 2">
    <name type="scientific">Tagetes erecta</name>
    <name type="common">African marigold</name>
    <dbReference type="NCBI Taxonomy" id="13708"/>
    <lineage>
        <taxon>Eukaryota</taxon>
        <taxon>Viridiplantae</taxon>
        <taxon>Streptophyta</taxon>
        <taxon>Embryophyta</taxon>
        <taxon>Tracheophyta</taxon>
        <taxon>Spermatophyta</taxon>
        <taxon>Magnoliopsida</taxon>
        <taxon>eudicotyledons</taxon>
        <taxon>Gunneridae</taxon>
        <taxon>Pentapetalae</taxon>
        <taxon>asterids</taxon>
        <taxon>campanulids</taxon>
        <taxon>Asterales</taxon>
        <taxon>Asteraceae</taxon>
        <taxon>Asteroideae</taxon>
        <taxon>Heliantheae alliance</taxon>
        <taxon>Tageteae</taxon>
        <taxon>Tagetes</taxon>
    </lineage>
</organism>